<dbReference type="SUPFAM" id="SSF49785">
    <property type="entry name" value="Galactose-binding domain-like"/>
    <property type="match status" value="1"/>
</dbReference>
<feature type="domain" description="Glycosyl hydrolases family 2 sugar binding" evidence="6">
    <location>
        <begin position="19"/>
        <end position="143"/>
    </location>
</feature>
<evidence type="ECO:0000313" key="7">
    <source>
        <dbReference type="EMBL" id="OTP09874.1"/>
    </source>
</evidence>
<keyword evidence="3" id="KW-0326">Glycosidase</keyword>
<reference evidence="7" key="1">
    <citation type="submission" date="2017-05" db="EMBL/GenBank/DDBJ databases">
        <title>The Genome Sequence of Enterococcus sp. 9E7_DIV0242.</title>
        <authorList>
            <consortium name="The Broad Institute Genomics Platform"/>
            <consortium name="The Broad Institute Genomic Center for Infectious Diseases"/>
            <person name="Earl A."/>
            <person name="Manson A."/>
            <person name="Schwartman J."/>
            <person name="Gilmore M."/>
            <person name="Abouelleil A."/>
            <person name="Cao P."/>
            <person name="Chapman S."/>
            <person name="Cusick C."/>
            <person name="Shea T."/>
            <person name="Young S."/>
            <person name="Neafsey D."/>
            <person name="Nusbaum C."/>
            <person name="Birren B."/>
        </authorList>
    </citation>
    <scope>NUCLEOTIDE SEQUENCE [LARGE SCALE GENOMIC DNA]</scope>
    <source>
        <strain evidence="7">9E7_DIV0242</strain>
    </source>
</reference>
<keyword evidence="2" id="KW-0378">Hydrolase</keyword>
<dbReference type="InterPro" id="IPR036156">
    <property type="entry name" value="Beta-gal/glucu_dom_sf"/>
</dbReference>
<evidence type="ECO:0000256" key="1">
    <source>
        <dbReference type="ARBA" id="ARBA00007401"/>
    </source>
</evidence>
<dbReference type="Gene3D" id="2.60.40.10">
    <property type="entry name" value="Immunoglobulins"/>
    <property type="match status" value="1"/>
</dbReference>
<dbReference type="InterPro" id="IPR006103">
    <property type="entry name" value="Glyco_hydro_2_cat"/>
</dbReference>
<dbReference type="Pfam" id="PF02836">
    <property type="entry name" value="Glyco_hydro_2_C"/>
    <property type="match status" value="1"/>
</dbReference>
<dbReference type="Proteomes" id="UP000195141">
    <property type="component" value="Chromosome"/>
</dbReference>
<dbReference type="EMBL" id="CP147247">
    <property type="protein sequence ID" value="WYJ91868.1"/>
    <property type="molecule type" value="Genomic_DNA"/>
</dbReference>
<feature type="domain" description="Glycoside hydrolase family 2 immunoglobulin-like beta-sandwich" evidence="4">
    <location>
        <begin position="181"/>
        <end position="289"/>
    </location>
</feature>
<accession>A0A242JX28</accession>
<evidence type="ECO:0000259" key="4">
    <source>
        <dbReference type="Pfam" id="PF00703"/>
    </source>
</evidence>
<evidence type="ECO:0000256" key="3">
    <source>
        <dbReference type="ARBA" id="ARBA00023295"/>
    </source>
</evidence>
<protein>
    <submittedName>
        <fullName evidence="7">Uncharacterized protein</fullName>
    </submittedName>
</protein>
<dbReference type="PANTHER" id="PTHR42732">
    <property type="entry name" value="BETA-GALACTOSIDASE"/>
    <property type="match status" value="1"/>
</dbReference>
<reference evidence="8" key="2">
    <citation type="submission" date="2017-05" db="EMBL/GenBank/DDBJ databases">
        <authorList>
            <consortium name="The Broad Institute Genomics Platform"/>
            <consortium name="The Broad Institute Genomic Center for Infectious Diseases"/>
            <person name="Earl A."/>
            <person name="Manson A."/>
            <person name="Schwartman J."/>
            <person name="Gilmore M."/>
            <person name="Abouelleil A."/>
            <person name="Cao P."/>
            <person name="Chapman S."/>
            <person name="Cusick C."/>
            <person name="Shea T."/>
            <person name="Young S."/>
            <person name="Neafsey D."/>
            <person name="Nusbaum C."/>
            <person name="Birren B."/>
        </authorList>
    </citation>
    <scope>NUCLEOTIDE SEQUENCE</scope>
    <source>
        <strain evidence="8">9E7_DIV0242</strain>
    </source>
</reference>
<dbReference type="GO" id="GO:0004553">
    <property type="term" value="F:hydrolase activity, hydrolyzing O-glycosyl compounds"/>
    <property type="evidence" value="ECO:0007669"/>
    <property type="project" value="InterPro"/>
</dbReference>
<dbReference type="RefSeq" id="WP_086351032.1">
    <property type="nucleotide sequence ID" value="NZ_CP147247.1"/>
</dbReference>
<evidence type="ECO:0000313" key="9">
    <source>
        <dbReference type="Proteomes" id="UP000195141"/>
    </source>
</evidence>
<dbReference type="Pfam" id="PF00703">
    <property type="entry name" value="Glyco_hydro_2"/>
    <property type="match status" value="1"/>
</dbReference>
<evidence type="ECO:0000259" key="6">
    <source>
        <dbReference type="Pfam" id="PF02837"/>
    </source>
</evidence>
<dbReference type="InterPro" id="IPR006104">
    <property type="entry name" value="Glyco_hydro_2_N"/>
</dbReference>
<proteinExistence type="inferred from homology"/>
<dbReference type="Gene3D" id="3.20.20.80">
    <property type="entry name" value="Glycosidases"/>
    <property type="match status" value="1"/>
</dbReference>
<dbReference type="AlphaFoldDB" id="A0A242JX28"/>
<comment type="similarity">
    <text evidence="1">Belongs to the glycosyl hydrolase 2 family.</text>
</comment>
<dbReference type="InterPro" id="IPR013783">
    <property type="entry name" value="Ig-like_fold"/>
</dbReference>
<dbReference type="EMBL" id="NGMM01000009">
    <property type="protein sequence ID" value="OTP09874.1"/>
    <property type="molecule type" value="Genomic_DNA"/>
</dbReference>
<gene>
    <name evidence="8" type="ORF">A5888_003636</name>
    <name evidence="7" type="ORF">A5888_004070</name>
</gene>
<dbReference type="PANTHER" id="PTHR42732:SF3">
    <property type="entry name" value="HYDROLASE"/>
    <property type="match status" value="1"/>
</dbReference>
<dbReference type="InterPro" id="IPR017853">
    <property type="entry name" value="GH"/>
</dbReference>
<reference evidence="8" key="3">
    <citation type="submission" date="2024-03" db="EMBL/GenBank/DDBJ databases">
        <title>The Genome Sequence of Enterococcus sp. DIV0242b.</title>
        <authorList>
            <consortium name="The Broad Institute Genomics Platform"/>
            <consortium name="The Broad Institute Microbial Omics Core"/>
            <consortium name="The Broad Institute Genomic Center for Infectious Diseases"/>
            <person name="Earl A."/>
            <person name="Manson A."/>
            <person name="Gilmore M."/>
            <person name="Schwartman J."/>
            <person name="Shea T."/>
            <person name="Abouelleil A."/>
            <person name="Cao P."/>
            <person name="Chapman S."/>
            <person name="Cusick C."/>
            <person name="Young S."/>
            <person name="Neafsey D."/>
            <person name="Nusbaum C."/>
            <person name="Birren B."/>
        </authorList>
    </citation>
    <scope>NUCLEOTIDE SEQUENCE</scope>
    <source>
        <strain evidence="8">9E7_DIV0242</strain>
    </source>
</reference>
<dbReference type="OrthoDB" id="9762066at2"/>
<keyword evidence="9" id="KW-1185">Reference proteome</keyword>
<dbReference type="Gene3D" id="2.60.120.260">
    <property type="entry name" value="Galactose-binding domain-like"/>
    <property type="match status" value="1"/>
</dbReference>
<dbReference type="InterPro" id="IPR051913">
    <property type="entry name" value="GH2_Domain-Containing"/>
</dbReference>
<evidence type="ECO:0000256" key="2">
    <source>
        <dbReference type="ARBA" id="ARBA00022801"/>
    </source>
</evidence>
<organism evidence="7">
    <name type="scientific">Candidatus Enterococcus clewellii</name>
    <dbReference type="NCBI Taxonomy" id="1834193"/>
    <lineage>
        <taxon>Bacteria</taxon>
        <taxon>Bacillati</taxon>
        <taxon>Bacillota</taxon>
        <taxon>Bacilli</taxon>
        <taxon>Lactobacillales</taxon>
        <taxon>Enterococcaceae</taxon>
        <taxon>Enterococcus</taxon>
    </lineage>
</organism>
<dbReference type="InterPro" id="IPR006102">
    <property type="entry name" value="Ig-like_GH2"/>
</dbReference>
<sequence length="597" mass="69538">MKKRSDYPRPQFKRESWFSLNGEWSFAFDDEDQGVNEAWYDSKKNFPLQINVPFVYQSKESGINERTPHDIVWYQRIFTVDYTKKQRVLLHFGAVDYEADVYINGQHVGRHVGGHTPFEIDVTPFLAAGGSQTVTVRVFDPHADESIPRGKQFWEAESRSIWYTNSTGIWQPVWLEVVSDTYLDSIRFTPMFDEGKVQIEVEANQQRSAVLDYDISFKGIPVASGRLDFIKNKLEFDVELIQNHIFRTNFHDDGWAWTPENPNLFDVKLCLLDEQGELLDRIDSYFGLRKIHKEKNMVYLNNKPYYQKLVLDQGYWSTGLLTAPADEDFIKDIELAKAMGFNGCRKHQKTEDPRFLYWADKLGFLVWGECAAPPMYTAKSVELLMHEWTEIINRDYSHPCIVTWVPINESWGVPNVQQDRQQQHFSQTMYHYLHALDTTRLVISNDGWAMTETDICAIHNYAHGQEKESEKYTFFKESLATVDALIHRRSSPWAIYASGFTYQGEPIILTEFGGIGYDVSGEPGWGYTSVNNEQDFLKDYERIMQAVYASEALWGYCYTQLSDVEQEINGLLTYERQPKCELEQIKKINDSYHRNSI</sequence>
<evidence type="ECO:0000259" key="5">
    <source>
        <dbReference type="Pfam" id="PF02836"/>
    </source>
</evidence>
<dbReference type="GO" id="GO:0005975">
    <property type="term" value="P:carbohydrate metabolic process"/>
    <property type="evidence" value="ECO:0007669"/>
    <property type="project" value="InterPro"/>
</dbReference>
<dbReference type="SUPFAM" id="SSF51445">
    <property type="entry name" value="(Trans)glycosidases"/>
    <property type="match status" value="1"/>
</dbReference>
<feature type="domain" description="Glycoside hydrolase family 2 catalytic" evidence="5">
    <location>
        <begin position="326"/>
        <end position="588"/>
    </location>
</feature>
<dbReference type="SUPFAM" id="SSF49303">
    <property type="entry name" value="beta-Galactosidase/glucuronidase domain"/>
    <property type="match status" value="1"/>
</dbReference>
<dbReference type="Pfam" id="PF02837">
    <property type="entry name" value="Glyco_hydro_2_N"/>
    <property type="match status" value="1"/>
</dbReference>
<name>A0A242JX28_9ENTE</name>
<dbReference type="InterPro" id="IPR008979">
    <property type="entry name" value="Galactose-bd-like_sf"/>
</dbReference>
<evidence type="ECO:0000313" key="8">
    <source>
        <dbReference type="EMBL" id="WYJ91868.1"/>
    </source>
</evidence>